<dbReference type="PANTHER" id="PTHR13743:SF112">
    <property type="entry name" value="BEACH DOMAIN-CONTAINING PROTEIN"/>
    <property type="match status" value="1"/>
</dbReference>
<dbReference type="Pfam" id="PF20426">
    <property type="entry name" value="NBCH_WD40"/>
    <property type="match status" value="1"/>
</dbReference>
<dbReference type="EMBL" id="JAPDFW010000083">
    <property type="protein sequence ID" value="KAJ5072102.1"/>
    <property type="molecule type" value="Genomic_DNA"/>
</dbReference>
<comment type="caution">
    <text evidence="4">The sequence shown here is derived from an EMBL/GenBank/DDBJ whole genome shotgun (WGS) entry which is preliminary data.</text>
</comment>
<organism evidence="4 5">
    <name type="scientific">Anaeramoeba ignava</name>
    <name type="common">Anaerobic marine amoeba</name>
    <dbReference type="NCBI Taxonomy" id="1746090"/>
    <lineage>
        <taxon>Eukaryota</taxon>
        <taxon>Metamonada</taxon>
        <taxon>Anaeramoebidae</taxon>
        <taxon>Anaeramoeba</taxon>
    </lineage>
</organism>
<evidence type="ECO:0000313" key="5">
    <source>
        <dbReference type="Proteomes" id="UP001149090"/>
    </source>
</evidence>
<proteinExistence type="predicted"/>
<dbReference type="PANTHER" id="PTHR13743">
    <property type="entry name" value="BEIGE/BEACH-RELATED"/>
    <property type="match status" value="1"/>
</dbReference>
<feature type="repeat" description="WD" evidence="1">
    <location>
        <begin position="243"/>
        <end position="273"/>
    </location>
</feature>
<dbReference type="Proteomes" id="UP001149090">
    <property type="component" value="Unassembled WGS sequence"/>
</dbReference>
<evidence type="ECO:0000256" key="1">
    <source>
        <dbReference type="PROSITE-ProRule" id="PRU00221"/>
    </source>
</evidence>
<dbReference type="Pfam" id="PF02138">
    <property type="entry name" value="Beach"/>
    <property type="match status" value="1"/>
</dbReference>
<feature type="domain" description="BEACH" evidence="3">
    <location>
        <begin position="1"/>
        <end position="47"/>
    </location>
</feature>
<reference evidence="4" key="1">
    <citation type="submission" date="2022-10" db="EMBL/GenBank/DDBJ databases">
        <title>Novel sulphate-reducing endosymbionts in the free-living metamonad Anaeramoeba.</title>
        <authorList>
            <person name="Jerlstrom-Hultqvist J."/>
            <person name="Cepicka I."/>
            <person name="Gallot-Lavallee L."/>
            <person name="Salas-Leiva D."/>
            <person name="Curtis B.A."/>
            <person name="Zahonova K."/>
            <person name="Pipaliya S."/>
            <person name="Dacks J."/>
            <person name="Roger A.J."/>
        </authorList>
    </citation>
    <scope>NUCLEOTIDE SEQUENCE</scope>
    <source>
        <strain evidence="4">BMAN</strain>
    </source>
</reference>
<dbReference type="AlphaFoldDB" id="A0A9Q0R9H0"/>
<keyword evidence="5" id="KW-1185">Reference proteome</keyword>
<dbReference type="PROSITE" id="PS50082">
    <property type="entry name" value="WD_REPEATS_2"/>
    <property type="match status" value="1"/>
</dbReference>
<dbReference type="InterPro" id="IPR001680">
    <property type="entry name" value="WD40_rpt"/>
</dbReference>
<protein>
    <submittedName>
        <fullName evidence="4">Beach domain-containing protein</fullName>
    </submittedName>
</protein>
<dbReference type="InterPro" id="IPR046851">
    <property type="entry name" value="NBCH_WD40"/>
</dbReference>
<dbReference type="PROSITE" id="PS50294">
    <property type="entry name" value="WD_REPEATS_REGION"/>
    <property type="match status" value="1"/>
</dbReference>
<dbReference type="OrthoDB" id="26681at2759"/>
<keyword evidence="1" id="KW-0853">WD repeat</keyword>
<dbReference type="InterPro" id="IPR050865">
    <property type="entry name" value="BEACH_Domain"/>
</dbReference>
<dbReference type="SMART" id="SM00320">
    <property type="entry name" value="WD40"/>
    <property type="match status" value="4"/>
</dbReference>
<sequence>MFYYLTYENLINFEKLKSSQDKKAIEVQIEHFGQTPVQLLRKAHPKRFPREKIMRMNLSTSIYWRMKELTQVKTFTIKICELPIIFIQFKRESGIVSFLGIPDKIITIDIERNLMDHSWSIFRRATQKENSIINNDPNSNENPNENLNQNSNQNSNQKKNHNNSNQNSNQNEKQDDLIRNFTFLTNSDKGLKKKIGVSFASDAHNLGNCFDSPENEDILFSCGYWDDSFKITNLQNRECIQSIIWHRDIVTCLKFNRNFLVTGSKDTTLIVWDCNFNSGKIFLDSPKNILCEHNDEIECLDINWDLDMIVSGSRDGTCLVHTLRKAKFVRNLYKFSKSVSMIQIALNGNICVYCQEDNMVTVFSINGKFLSQRVLNEKIQCWSLTESSQFLILGTDEGRVHFLFLDSLENFKSFSVGESIKSITLTKDEKYLLIGSEKGNIHIVLFYFRF</sequence>
<dbReference type="InterPro" id="IPR036322">
    <property type="entry name" value="WD40_repeat_dom_sf"/>
</dbReference>
<dbReference type="Gene3D" id="1.10.1540.10">
    <property type="entry name" value="BEACH domain"/>
    <property type="match status" value="1"/>
</dbReference>
<feature type="region of interest" description="Disordered" evidence="2">
    <location>
        <begin position="131"/>
        <end position="172"/>
    </location>
</feature>
<accession>A0A9Q0R9H0</accession>
<dbReference type="InterPro" id="IPR000409">
    <property type="entry name" value="BEACH_dom"/>
</dbReference>
<evidence type="ECO:0000313" key="4">
    <source>
        <dbReference type="EMBL" id="KAJ5072102.1"/>
    </source>
</evidence>
<dbReference type="SUPFAM" id="SSF50978">
    <property type="entry name" value="WD40 repeat-like"/>
    <property type="match status" value="1"/>
</dbReference>
<evidence type="ECO:0000256" key="2">
    <source>
        <dbReference type="SAM" id="MobiDB-lite"/>
    </source>
</evidence>
<name>A0A9Q0R9H0_ANAIG</name>
<feature type="compositionally biased region" description="Low complexity" evidence="2">
    <location>
        <begin position="131"/>
        <end position="171"/>
    </location>
</feature>
<dbReference type="SUPFAM" id="SSF81837">
    <property type="entry name" value="BEACH domain"/>
    <property type="match status" value="1"/>
</dbReference>
<gene>
    <name evidence="4" type="ORF">M0811_09746</name>
</gene>
<dbReference type="InterPro" id="IPR015943">
    <property type="entry name" value="WD40/YVTN_repeat-like_dom_sf"/>
</dbReference>
<dbReference type="PROSITE" id="PS50197">
    <property type="entry name" value="BEACH"/>
    <property type="match status" value="1"/>
</dbReference>
<dbReference type="Gene3D" id="2.130.10.10">
    <property type="entry name" value="YVTN repeat-like/Quinoprotein amine dehydrogenase"/>
    <property type="match status" value="1"/>
</dbReference>
<evidence type="ECO:0000259" key="3">
    <source>
        <dbReference type="PROSITE" id="PS50197"/>
    </source>
</evidence>
<dbReference type="InterPro" id="IPR036372">
    <property type="entry name" value="BEACH_dom_sf"/>
</dbReference>